<dbReference type="RefSeq" id="WP_207105973.1">
    <property type="nucleotide sequence ID" value="NZ_AP022873.1"/>
</dbReference>
<evidence type="ECO:0000256" key="5">
    <source>
        <dbReference type="ARBA" id="ARBA00022741"/>
    </source>
</evidence>
<proteinExistence type="inferred from homology"/>
<evidence type="ECO:0000256" key="7">
    <source>
        <dbReference type="ARBA" id="ARBA00022840"/>
    </source>
</evidence>
<dbReference type="GO" id="GO:0043798">
    <property type="term" value="F:glycerate 2-kinase activity"/>
    <property type="evidence" value="ECO:0007669"/>
    <property type="project" value="UniProtKB-EC"/>
</dbReference>
<dbReference type="GO" id="GO:0008887">
    <property type="term" value="F:glycerate kinase activity"/>
    <property type="evidence" value="ECO:0007669"/>
    <property type="project" value="InterPro"/>
</dbReference>
<keyword evidence="5" id="KW-0547">Nucleotide-binding</keyword>
<dbReference type="KEGG" id="dtp:JZK55_03520"/>
<dbReference type="PANTHER" id="PTHR12227:SF0">
    <property type="entry name" value="GLYCERATE KINASE"/>
    <property type="match status" value="1"/>
</dbReference>
<reference evidence="12 13" key="1">
    <citation type="submission" date="2020-03" db="EMBL/GenBank/DDBJ databases">
        <title>Complete genome sequences of two sulfur-disproportionating bacterial strains T55J and Mzg5.</title>
        <authorList>
            <person name="Umezawa K."/>
            <person name="Kojima H."/>
            <person name="Kato Y."/>
            <person name="Fukui M."/>
        </authorList>
    </citation>
    <scope>NUCLEOTIDE SEQUENCE [LARGE SCALE GENOMIC DNA]</scope>
    <source>
        <strain evidence="12 13">T55J</strain>
    </source>
</reference>
<dbReference type="AlphaFoldDB" id="A0A7G1GYB3"/>
<feature type="domain" description="MOFRL" evidence="10">
    <location>
        <begin position="350"/>
        <end position="455"/>
    </location>
</feature>
<evidence type="ECO:0000259" key="11">
    <source>
        <dbReference type="Pfam" id="PF13660"/>
    </source>
</evidence>
<dbReference type="Pfam" id="PF05161">
    <property type="entry name" value="MOFRL"/>
    <property type="match status" value="1"/>
</dbReference>
<evidence type="ECO:0000256" key="3">
    <source>
        <dbReference type="ARBA" id="ARBA00011738"/>
    </source>
</evidence>
<dbReference type="Gene3D" id="3.40.50.10180">
    <property type="entry name" value="Glycerate kinase, MOFRL-like N-terminal domain"/>
    <property type="match status" value="1"/>
</dbReference>
<dbReference type="SUPFAM" id="SSF82544">
    <property type="entry name" value="GckA/TtuD-like"/>
    <property type="match status" value="1"/>
</dbReference>
<dbReference type="PANTHER" id="PTHR12227">
    <property type="entry name" value="GLYCERATE KINASE"/>
    <property type="match status" value="1"/>
</dbReference>
<dbReference type="InterPro" id="IPR025286">
    <property type="entry name" value="MOFRL_assoc_dom"/>
</dbReference>
<dbReference type="EMBL" id="AP022873">
    <property type="protein sequence ID" value="BCB95430.1"/>
    <property type="molecule type" value="Genomic_DNA"/>
</dbReference>
<evidence type="ECO:0000313" key="12">
    <source>
        <dbReference type="EMBL" id="BCB95430.1"/>
    </source>
</evidence>
<comment type="similarity">
    <text evidence="2">Belongs to the glycerate kinase type-1 family.</text>
</comment>
<evidence type="ECO:0000259" key="10">
    <source>
        <dbReference type="Pfam" id="PF05161"/>
    </source>
</evidence>
<dbReference type="FunFam" id="3.40.50.10180:FF:000001">
    <property type="entry name" value="Glycerate kinase"/>
    <property type="match status" value="1"/>
</dbReference>
<dbReference type="InterPro" id="IPR037035">
    <property type="entry name" value="GK-like_C_sf"/>
</dbReference>
<keyword evidence="6 12" id="KW-0418">Kinase</keyword>
<organism evidence="12 13">
    <name type="scientific">Dissulfurispira thermophila</name>
    <dbReference type="NCBI Taxonomy" id="2715679"/>
    <lineage>
        <taxon>Bacteria</taxon>
        <taxon>Pseudomonadati</taxon>
        <taxon>Nitrospirota</taxon>
        <taxon>Thermodesulfovibrionia</taxon>
        <taxon>Thermodesulfovibrionales</taxon>
        <taxon>Dissulfurispiraceae</taxon>
        <taxon>Dissulfurispira</taxon>
    </lineage>
</organism>
<name>A0A7G1GYB3_9BACT</name>
<evidence type="ECO:0000256" key="4">
    <source>
        <dbReference type="ARBA" id="ARBA00022679"/>
    </source>
</evidence>
<dbReference type="GO" id="GO:0005524">
    <property type="term" value="F:ATP binding"/>
    <property type="evidence" value="ECO:0007669"/>
    <property type="project" value="UniProtKB-KW"/>
</dbReference>
<comment type="catalytic activity">
    <reaction evidence="8">
        <text>(R)-glycerate + ATP = (2R)-2-phosphoglycerate + ADP + H(+)</text>
        <dbReference type="Rhea" id="RHEA:27377"/>
        <dbReference type="ChEBI" id="CHEBI:15378"/>
        <dbReference type="ChEBI" id="CHEBI:16659"/>
        <dbReference type="ChEBI" id="CHEBI:30616"/>
        <dbReference type="ChEBI" id="CHEBI:58289"/>
        <dbReference type="ChEBI" id="CHEBI:456216"/>
        <dbReference type="EC" id="2.7.1.165"/>
    </reaction>
</comment>
<sequence>MKIEYNTIMERDRNDLATEIFYAALKAVDPYNAVRLYTDKIRSIYQGGDFNRLIVIAFGKAACPMAKAVEDELGDLIDTGIAITKSSGKEETPLHPSTRGEDTNSPCLFTPSPLHHFTLFNANHPVPDEKGLKATDEVIKLIKGADEKAIVLCLISGGGSALLVSPCEGITLSEKQEITELLLKAGADIYELNTVRKHISKVKGGRLAEIAYPARIISLILSDVIGDRLDVIASGPTAPDRTTFRDALMVLDKYGLIDIAPENVIKLLQKGAEGLIKETPKDGDLIFKNVDNIIIASNRKALEAAKARAEGLGFNAEIISSEITGEAREVGKWLADIARAKCSNRSNRSTCLISGGETTVTVKGNGKGGRNMELAIAFAMEIEGIKGITLLSAGTDGTDGPTDAAGAIVDGETIKKARAMGLNPEEYLDNNDSYNFFKKTDELYITGPTGTNVMDIQIVIIEK</sequence>
<evidence type="ECO:0000256" key="6">
    <source>
        <dbReference type="ARBA" id="ARBA00022777"/>
    </source>
</evidence>
<protein>
    <recommendedName>
        <fullName evidence="9">glycerate 2-kinase</fullName>
        <ecNumber evidence="9">2.7.1.165</ecNumber>
    </recommendedName>
</protein>
<dbReference type="InterPro" id="IPR039760">
    <property type="entry name" value="MOFRL_protein"/>
</dbReference>
<comment type="subunit">
    <text evidence="3">Homodimer.</text>
</comment>
<evidence type="ECO:0000256" key="2">
    <source>
        <dbReference type="ARBA" id="ARBA00006284"/>
    </source>
</evidence>
<keyword evidence="7" id="KW-0067">ATP-binding</keyword>
<dbReference type="EC" id="2.7.1.165" evidence="9"/>
<dbReference type="Proteomes" id="UP000516360">
    <property type="component" value="Chromosome"/>
</dbReference>
<dbReference type="FunFam" id="3.40.1480.10:FF:000003">
    <property type="entry name" value="D-glycerate 2-kinase"/>
    <property type="match status" value="1"/>
</dbReference>
<evidence type="ECO:0000256" key="8">
    <source>
        <dbReference type="ARBA" id="ARBA00051351"/>
    </source>
</evidence>
<dbReference type="Gene3D" id="3.40.1480.10">
    <property type="entry name" value="MOFRL domain"/>
    <property type="match status" value="1"/>
</dbReference>
<feature type="domain" description="MOFRL-associated" evidence="11">
    <location>
        <begin position="17"/>
        <end position="269"/>
    </location>
</feature>
<evidence type="ECO:0000313" key="13">
    <source>
        <dbReference type="Proteomes" id="UP000516360"/>
    </source>
</evidence>
<dbReference type="GO" id="GO:0005737">
    <property type="term" value="C:cytoplasm"/>
    <property type="evidence" value="ECO:0007669"/>
    <property type="project" value="TreeGrafter"/>
</dbReference>
<dbReference type="Pfam" id="PF13660">
    <property type="entry name" value="DUF4147"/>
    <property type="match status" value="1"/>
</dbReference>
<evidence type="ECO:0000256" key="1">
    <source>
        <dbReference type="ARBA" id="ARBA00001946"/>
    </source>
</evidence>
<keyword evidence="4" id="KW-0808">Transferase</keyword>
<comment type="cofactor">
    <cofactor evidence="1">
        <name>Mg(2+)</name>
        <dbReference type="ChEBI" id="CHEBI:18420"/>
    </cofactor>
</comment>
<keyword evidence="13" id="KW-1185">Reference proteome</keyword>
<accession>A0A7G1GYB3</accession>
<gene>
    <name evidence="12" type="ORF">JZK55_03520</name>
</gene>
<dbReference type="InterPro" id="IPR038614">
    <property type="entry name" value="GK_N_sf"/>
</dbReference>
<dbReference type="InterPro" id="IPR007835">
    <property type="entry name" value="MOFRL"/>
</dbReference>
<evidence type="ECO:0000256" key="9">
    <source>
        <dbReference type="ARBA" id="ARBA00066758"/>
    </source>
</evidence>